<sequence>MALLAYLLTPFWAVLLPTHMADAQDIAMATPDPARTETAQSLTQNHGWAAFARSLARADAALTPNRVLPILRHAPPQNVPMLRAALRSGLTHDAGRTLRLLDPARDGAFSGRAVCASGNAGWRRSMVDRLSSDHDIADAFQHQDCLDAIRYNPGG</sequence>
<reference evidence="1 2" key="1">
    <citation type="submission" date="2016-03" db="EMBL/GenBank/DDBJ databases">
        <title>Acetic acid bacteria sequencing.</title>
        <authorList>
            <person name="Brandt J."/>
            <person name="Jakob F."/>
            <person name="Vogel R.F."/>
        </authorList>
    </citation>
    <scope>NUCLEOTIDE SEQUENCE [LARGE SCALE GENOMIC DNA]</scope>
    <source>
        <strain evidence="1 2">NBRC 101099</strain>
    </source>
</reference>
<keyword evidence="2" id="KW-1185">Reference proteome</keyword>
<dbReference type="EMBL" id="CP014691">
    <property type="protein sequence ID" value="AQS87825.1"/>
    <property type="molecule type" value="Genomic_DNA"/>
</dbReference>
<dbReference type="RefSeq" id="WP_077806821.1">
    <property type="nucleotide sequence ID" value="NZ_BJXS01000002.1"/>
</dbReference>
<evidence type="ECO:0000313" key="1">
    <source>
        <dbReference type="EMBL" id="AQS87825.1"/>
    </source>
</evidence>
<dbReference type="KEGG" id="nch:A0U93_07620"/>
<accession>A0A1U9KPX6</accession>
<proteinExistence type="predicted"/>
<dbReference type="AlphaFoldDB" id="A0A1U9KPX6"/>
<dbReference type="Proteomes" id="UP000188604">
    <property type="component" value="Chromosome"/>
</dbReference>
<name>A0A1U9KPX6_9PROT</name>
<evidence type="ECO:0000313" key="2">
    <source>
        <dbReference type="Proteomes" id="UP000188604"/>
    </source>
</evidence>
<dbReference type="STRING" id="320497.A0U93_07620"/>
<gene>
    <name evidence="1" type="ORF">A0U93_07620</name>
</gene>
<protein>
    <submittedName>
        <fullName evidence="1">Uncharacterized protein</fullName>
    </submittedName>
</protein>
<organism evidence="1 2">
    <name type="scientific">Neoasaia chiangmaiensis</name>
    <dbReference type="NCBI Taxonomy" id="320497"/>
    <lineage>
        <taxon>Bacteria</taxon>
        <taxon>Pseudomonadati</taxon>
        <taxon>Pseudomonadota</taxon>
        <taxon>Alphaproteobacteria</taxon>
        <taxon>Acetobacterales</taxon>
        <taxon>Acetobacteraceae</taxon>
        <taxon>Neoasaia</taxon>
    </lineage>
</organism>